<dbReference type="InterPro" id="IPR006660">
    <property type="entry name" value="Arsenate_reductase-like"/>
</dbReference>
<proteinExistence type="predicted"/>
<dbReference type="AlphaFoldDB" id="A0A485LIN2"/>
<reference evidence="1" key="2">
    <citation type="submission" date="2019-06" db="EMBL/GenBank/DDBJ databases">
        <title>Genomics analysis of Aphanomyces spp. identifies a new class of oomycete effector associated with host adaptation.</title>
        <authorList>
            <person name="Gaulin E."/>
        </authorList>
    </citation>
    <scope>NUCLEOTIDE SEQUENCE</scope>
    <source>
        <strain evidence="1">CBS 578.67</strain>
    </source>
</reference>
<name>A0A485LIN2_9STRA</name>
<dbReference type="PANTHER" id="PTHR30041:SF4">
    <property type="entry name" value="ARSENATE REDUCTASE"/>
    <property type="match status" value="1"/>
</dbReference>
<dbReference type="SUPFAM" id="SSF52833">
    <property type="entry name" value="Thioredoxin-like"/>
    <property type="match status" value="1"/>
</dbReference>
<evidence type="ECO:0000313" key="3">
    <source>
        <dbReference type="Proteomes" id="UP000332933"/>
    </source>
</evidence>
<accession>A0A485LIN2</accession>
<organism evidence="2 3">
    <name type="scientific">Aphanomyces stellatus</name>
    <dbReference type="NCBI Taxonomy" id="120398"/>
    <lineage>
        <taxon>Eukaryota</taxon>
        <taxon>Sar</taxon>
        <taxon>Stramenopiles</taxon>
        <taxon>Oomycota</taxon>
        <taxon>Saprolegniomycetes</taxon>
        <taxon>Saprolegniales</taxon>
        <taxon>Verrucalvaceae</taxon>
        <taxon>Aphanomyces</taxon>
    </lineage>
</organism>
<dbReference type="PANTHER" id="PTHR30041">
    <property type="entry name" value="ARSENATE REDUCTASE"/>
    <property type="match status" value="1"/>
</dbReference>
<dbReference type="Gene3D" id="3.40.30.10">
    <property type="entry name" value="Glutaredoxin"/>
    <property type="match status" value="1"/>
</dbReference>
<dbReference type="OrthoDB" id="59229at2759"/>
<dbReference type="EMBL" id="VJMH01006985">
    <property type="protein sequence ID" value="KAF0686579.1"/>
    <property type="molecule type" value="Genomic_DNA"/>
</dbReference>
<evidence type="ECO:0000313" key="2">
    <source>
        <dbReference type="EMBL" id="VFT98292.1"/>
    </source>
</evidence>
<dbReference type="Proteomes" id="UP000332933">
    <property type="component" value="Unassembled WGS sequence"/>
</dbReference>
<gene>
    <name evidence="2" type="primary">Aste57867_21622</name>
    <name evidence="1" type="ORF">As57867_021553</name>
    <name evidence="2" type="ORF">ASTE57867_21622</name>
</gene>
<protein>
    <submittedName>
        <fullName evidence="2">Aste57867_21622 protein</fullName>
    </submittedName>
</protein>
<keyword evidence="3" id="KW-1185">Reference proteome</keyword>
<dbReference type="EMBL" id="CAADRA010007011">
    <property type="protein sequence ID" value="VFT98292.1"/>
    <property type="molecule type" value="Genomic_DNA"/>
</dbReference>
<dbReference type="Pfam" id="PF03960">
    <property type="entry name" value="ArsC"/>
    <property type="match status" value="1"/>
</dbReference>
<evidence type="ECO:0000313" key="1">
    <source>
        <dbReference type="EMBL" id="KAF0686579.1"/>
    </source>
</evidence>
<dbReference type="InterPro" id="IPR036249">
    <property type="entry name" value="Thioredoxin-like_sf"/>
</dbReference>
<dbReference type="PROSITE" id="PS51353">
    <property type="entry name" value="ARSC"/>
    <property type="match status" value="1"/>
</dbReference>
<reference evidence="2 3" key="1">
    <citation type="submission" date="2019-03" db="EMBL/GenBank/DDBJ databases">
        <authorList>
            <person name="Gaulin E."/>
            <person name="Dumas B."/>
        </authorList>
    </citation>
    <scope>NUCLEOTIDE SEQUENCE [LARGE SCALE GENOMIC DNA]</scope>
    <source>
        <strain evidence="2">CBS 568.67</strain>
    </source>
</reference>
<sequence length="149" mass="15983">MTQSATAYINPTCGTCKTALGLLTDYQAAHSLDLTVVKYLDTPPSKATIISLLALLFPNEASPDPTLMMRTTSKEFADLKLDQLDPKADREQLIDAIVKEPILLARPIFVTNGHAIIARPADRVFELLDAGRDGSAAAAPPSKQDCGCD</sequence>